<feature type="transmembrane region" description="Helical" evidence="1">
    <location>
        <begin position="58"/>
        <end position="77"/>
    </location>
</feature>
<dbReference type="EMBL" id="CAJNOC010000019">
    <property type="protein sequence ID" value="CAF0706633.1"/>
    <property type="molecule type" value="Genomic_DNA"/>
</dbReference>
<evidence type="ECO:0000256" key="1">
    <source>
        <dbReference type="SAM" id="Phobius"/>
    </source>
</evidence>
<keyword evidence="1" id="KW-0472">Membrane</keyword>
<dbReference type="AlphaFoldDB" id="A0A813M3L6"/>
<feature type="transmembrane region" description="Helical" evidence="1">
    <location>
        <begin position="126"/>
        <end position="147"/>
    </location>
</feature>
<dbReference type="InterPro" id="IPR033579">
    <property type="entry name" value="TMEM128"/>
</dbReference>
<protein>
    <recommendedName>
        <fullName evidence="4">Transmembrane protein 128</fullName>
    </recommendedName>
</protein>
<dbReference type="Pfam" id="PF20479">
    <property type="entry name" value="TMEM128"/>
    <property type="match status" value="1"/>
</dbReference>
<keyword evidence="3" id="KW-1185">Reference proteome</keyword>
<keyword evidence="1" id="KW-1133">Transmembrane helix</keyword>
<sequence>MSQSELRLRNNAPEIKINDQFFSEIMTKSSNRLDEKEKLILDKQLQTSSSSGLSIENICWFVASLVCLYISDIFKVIVSDDRVLRTLLYASFLLILVNILIALYIIFYLTKVKKISSNKWNEYNPILIPVATGSFVIGSILLTISLWPVYNWLTAPLLFTIFMGFIVVIVNIPI</sequence>
<proteinExistence type="predicted"/>
<reference evidence="2" key="1">
    <citation type="submission" date="2021-02" db="EMBL/GenBank/DDBJ databases">
        <authorList>
            <person name="Nowell W R."/>
        </authorList>
    </citation>
    <scope>NUCLEOTIDE SEQUENCE</scope>
    <source>
        <strain evidence="2">Ploen Becks lab</strain>
    </source>
</reference>
<comment type="caution">
    <text evidence="2">The sequence shown here is derived from an EMBL/GenBank/DDBJ whole genome shotgun (WGS) entry which is preliminary data.</text>
</comment>
<dbReference type="OrthoDB" id="58903at2759"/>
<name>A0A813M3L6_9BILA</name>
<accession>A0A813M3L6</accession>
<dbReference type="PANTHER" id="PTHR31134">
    <property type="entry name" value="TRANSMEMBRANE PROTEIN 128"/>
    <property type="match status" value="1"/>
</dbReference>
<evidence type="ECO:0000313" key="2">
    <source>
        <dbReference type="EMBL" id="CAF0706633.1"/>
    </source>
</evidence>
<dbReference type="Proteomes" id="UP000663879">
    <property type="component" value="Unassembled WGS sequence"/>
</dbReference>
<organism evidence="2 3">
    <name type="scientific">Brachionus calyciflorus</name>
    <dbReference type="NCBI Taxonomy" id="104777"/>
    <lineage>
        <taxon>Eukaryota</taxon>
        <taxon>Metazoa</taxon>
        <taxon>Spiralia</taxon>
        <taxon>Gnathifera</taxon>
        <taxon>Rotifera</taxon>
        <taxon>Eurotatoria</taxon>
        <taxon>Monogononta</taxon>
        <taxon>Pseudotrocha</taxon>
        <taxon>Ploima</taxon>
        <taxon>Brachionidae</taxon>
        <taxon>Brachionus</taxon>
    </lineage>
</organism>
<keyword evidence="1" id="KW-0812">Transmembrane</keyword>
<evidence type="ECO:0000313" key="3">
    <source>
        <dbReference type="Proteomes" id="UP000663879"/>
    </source>
</evidence>
<dbReference type="PANTHER" id="PTHR31134:SF1">
    <property type="entry name" value="TRANSMEMBRANE PROTEIN 128"/>
    <property type="match status" value="1"/>
</dbReference>
<feature type="transmembrane region" description="Helical" evidence="1">
    <location>
        <begin position="153"/>
        <end position="172"/>
    </location>
</feature>
<feature type="transmembrane region" description="Helical" evidence="1">
    <location>
        <begin position="89"/>
        <end position="110"/>
    </location>
</feature>
<gene>
    <name evidence="2" type="ORF">OXX778_LOCUS389</name>
</gene>
<evidence type="ECO:0008006" key="4">
    <source>
        <dbReference type="Google" id="ProtNLM"/>
    </source>
</evidence>